<gene>
    <name evidence="2" type="ORF">HNQ65_000136</name>
</gene>
<dbReference type="RefSeq" id="WP_184337369.1">
    <property type="nucleotide sequence ID" value="NZ_JACHIG010000001.1"/>
</dbReference>
<evidence type="ECO:0000256" key="1">
    <source>
        <dbReference type="SAM" id="SignalP"/>
    </source>
</evidence>
<accession>A0A7W7Y6Z2</accession>
<keyword evidence="3" id="KW-1185">Reference proteome</keyword>
<sequence length="910" mass="99021">MSWRFLFYSCWVALCLIGAAAQAAKTEVKSEAAELKTRIFHKVPPDLLSITEEVDQDAVAADPFATTPPRKRKPGEPVPLIKSARDKLVEVGVTFPDGASASFDSYSGTLTVVNTQANLDLCEAYFDSSGLHYPHHVSFVLTVVEGPGEIIREASAAVAQEDAASALAGLMQQAATAEPQVRVVQDAYLETKSGTRATTRSVKEHACPIFSMDDQGHLSSDHEMRSIGLNLEMEPSIGADGKTIDLSYTLELSPAPPQERKMTSADPTTGSPVEFPFVAVPMLRLVAEATVQAGSTRLLGVVSPYGKAGAGRRDVQWAAFLTTNIVKVDKASRVRPRLPEAELQVPSGMRRLALSVTPGLLENECLKSGQTLQPYFDTHGILPVAGAAAVIHEEVLTVVNTQENIERIVALVDYLTLKLPRTVALTLHSVRGSGAFLRSLAAQAAAQYDHDAQWRQVQQALDAGLHDLRRVGTSRMETKSGARAKLEAVQEYSFLSHYGQDKAGRMAAQFETSRAGAILEFEPTLNSWDDSMELNLSHEFHPLPPEVAHVVMLSPGAKKRQSFPIMHAHAQQTVTGWHVKNGSTRLFALLKPPGEEAAGDELIATFLHCDVMPQSARIKPNGPTLEQMLATVAKVESQEQFVRSFRVSPDFISGSENESVHDQITDRSKHKSVQEILVEHGISFPQGAWARSGGAASQITVRNTAENLDKVQKCVEWIERETALARVVVTSQVVEAPGPLVQRLMAETAGRCDHRREMQQVLEAVHQGSARHLGLSRIETMAGAKGKAEQGVQHPYFTGAVENDARLVGSCTEVEAAGRAGDCVVSLVLNSEFHTADPHEHKEEVIDTAGRRLELTLTDFYLMQLSAETVVPDGCARMLAVWKPLGKQDAENADVLQVLFITCDQVRGRE</sequence>
<proteinExistence type="predicted"/>
<dbReference type="Proteomes" id="UP000590740">
    <property type="component" value="Unassembled WGS sequence"/>
</dbReference>
<evidence type="ECO:0000313" key="2">
    <source>
        <dbReference type="EMBL" id="MBB5030582.1"/>
    </source>
</evidence>
<protein>
    <submittedName>
        <fullName evidence="2">Uncharacterized protein</fullName>
    </submittedName>
</protein>
<organism evidence="2 3">
    <name type="scientific">Prosthecobacter vanneervenii</name>
    <dbReference type="NCBI Taxonomy" id="48466"/>
    <lineage>
        <taxon>Bacteria</taxon>
        <taxon>Pseudomonadati</taxon>
        <taxon>Verrucomicrobiota</taxon>
        <taxon>Verrucomicrobiia</taxon>
        <taxon>Verrucomicrobiales</taxon>
        <taxon>Verrucomicrobiaceae</taxon>
        <taxon>Prosthecobacter</taxon>
    </lineage>
</organism>
<keyword evidence="1" id="KW-0732">Signal</keyword>
<name>A0A7W7Y6Z2_9BACT</name>
<dbReference type="EMBL" id="JACHIG010000001">
    <property type="protein sequence ID" value="MBB5030582.1"/>
    <property type="molecule type" value="Genomic_DNA"/>
</dbReference>
<reference evidence="2 3" key="1">
    <citation type="submission" date="2020-08" db="EMBL/GenBank/DDBJ databases">
        <title>Genomic Encyclopedia of Type Strains, Phase IV (KMG-IV): sequencing the most valuable type-strain genomes for metagenomic binning, comparative biology and taxonomic classification.</title>
        <authorList>
            <person name="Goeker M."/>
        </authorList>
    </citation>
    <scope>NUCLEOTIDE SEQUENCE [LARGE SCALE GENOMIC DNA]</scope>
    <source>
        <strain evidence="2 3">DSM 12252</strain>
    </source>
</reference>
<evidence type="ECO:0000313" key="3">
    <source>
        <dbReference type="Proteomes" id="UP000590740"/>
    </source>
</evidence>
<comment type="caution">
    <text evidence="2">The sequence shown here is derived from an EMBL/GenBank/DDBJ whole genome shotgun (WGS) entry which is preliminary data.</text>
</comment>
<dbReference type="AlphaFoldDB" id="A0A7W7Y6Z2"/>
<feature type="chain" id="PRO_5030609289" evidence="1">
    <location>
        <begin position="24"/>
        <end position="910"/>
    </location>
</feature>
<feature type="signal peptide" evidence="1">
    <location>
        <begin position="1"/>
        <end position="23"/>
    </location>
</feature>